<dbReference type="SUPFAM" id="SSF55931">
    <property type="entry name" value="Glutamine synthetase/guanido kinase"/>
    <property type="match status" value="1"/>
</dbReference>
<keyword evidence="6" id="KW-1185">Reference proteome</keyword>
<keyword evidence="2 4" id="KW-0547">Nucleotide-binding</keyword>
<dbReference type="PANTHER" id="PTHR36510">
    <property type="entry name" value="GLUTAMATE--CYSTEINE LIGASE 2-RELATED"/>
    <property type="match status" value="1"/>
</dbReference>
<keyword evidence="3 4" id="KW-0067">ATP-binding</keyword>
<dbReference type="InterPro" id="IPR050141">
    <property type="entry name" value="GCL_type2/YbdK_subfam"/>
</dbReference>
<evidence type="ECO:0000256" key="1">
    <source>
        <dbReference type="ARBA" id="ARBA00022598"/>
    </source>
</evidence>
<evidence type="ECO:0000313" key="6">
    <source>
        <dbReference type="Proteomes" id="UP001368500"/>
    </source>
</evidence>
<comment type="catalytic activity">
    <reaction evidence="4">
        <text>L-cysteine + L-glutamate + ATP = gamma-L-glutamyl-L-cysteine + ADP + phosphate + H(+)</text>
        <dbReference type="Rhea" id="RHEA:13285"/>
        <dbReference type="ChEBI" id="CHEBI:15378"/>
        <dbReference type="ChEBI" id="CHEBI:29985"/>
        <dbReference type="ChEBI" id="CHEBI:30616"/>
        <dbReference type="ChEBI" id="CHEBI:35235"/>
        <dbReference type="ChEBI" id="CHEBI:43474"/>
        <dbReference type="ChEBI" id="CHEBI:58173"/>
        <dbReference type="ChEBI" id="CHEBI:456216"/>
        <dbReference type="EC" id="6.3.2.2"/>
    </reaction>
</comment>
<evidence type="ECO:0000256" key="2">
    <source>
        <dbReference type="ARBA" id="ARBA00022741"/>
    </source>
</evidence>
<dbReference type="Pfam" id="PF04107">
    <property type="entry name" value="GCS2"/>
    <property type="match status" value="1"/>
</dbReference>
<accession>A0ABU9B949</accession>
<organism evidence="5 6">
    <name type="scientific">Pseudaquabacterium rugosum</name>
    <dbReference type="NCBI Taxonomy" id="2984194"/>
    <lineage>
        <taxon>Bacteria</taxon>
        <taxon>Pseudomonadati</taxon>
        <taxon>Pseudomonadota</taxon>
        <taxon>Betaproteobacteria</taxon>
        <taxon>Burkholderiales</taxon>
        <taxon>Sphaerotilaceae</taxon>
        <taxon>Pseudaquabacterium</taxon>
    </lineage>
</organism>
<dbReference type="EC" id="6.3.2.2" evidence="4"/>
<dbReference type="NCBIfam" id="TIGR02050">
    <property type="entry name" value="gshA_cyan_rel"/>
    <property type="match status" value="1"/>
</dbReference>
<dbReference type="Proteomes" id="UP001368500">
    <property type="component" value="Unassembled WGS sequence"/>
</dbReference>
<gene>
    <name evidence="5" type="ORF">AACH11_06185</name>
</gene>
<protein>
    <recommendedName>
        <fullName evidence="4">Putative glutamate--cysteine ligase 2</fullName>
        <ecNumber evidence="4">6.3.2.2</ecNumber>
    </recommendedName>
    <alternativeName>
        <fullName evidence="4">Gamma-glutamylcysteine synthetase 2</fullName>
        <shortName evidence="4">GCS 2</shortName>
        <shortName evidence="4">Gamma-GCS 2</shortName>
    </alternativeName>
</protein>
<evidence type="ECO:0000313" key="5">
    <source>
        <dbReference type="EMBL" id="MEK8025547.1"/>
    </source>
</evidence>
<dbReference type="EMBL" id="JBBUTF010000005">
    <property type="protein sequence ID" value="MEK8025547.1"/>
    <property type="molecule type" value="Genomic_DNA"/>
</dbReference>
<sequence>MRFTPSAPLTFGLELELQVLDPRTGRLVPAASGLWTALQPRPQARHFALEATQATIEFNSSVHTHADRLADEVAACVGLLREVARDQGLELHGGGTQIAQFWNQRVLTPTPRARLLTERFGFLPKRFSTYGMHVHVGMPDGEQALAVANVLQALSPLFIAMSAASPFLQLADSGLAACRPLEPLVYPHGGPMPVLRDWAAFEAVVQDYVDTGIADTLKDIYWDVRPKPEFGTVEVRVFDTPLSVRKAVALAAFTRALAGLALRGQLVLPDAVQTGTPARRVSRFNACRHGMEASLHNPWADAWQPARHWLATLIDAVRACPAEAADQAWIDTLIAGDAPEDHAWMRAQWSALGGRFDGAEPPVALLADNARRMAARLLD</sequence>
<dbReference type="GO" id="GO:0016874">
    <property type="term" value="F:ligase activity"/>
    <property type="evidence" value="ECO:0007669"/>
    <property type="project" value="UniProtKB-KW"/>
</dbReference>
<dbReference type="PANTHER" id="PTHR36510:SF1">
    <property type="entry name" value="GLUTAMATE--CYSTEINE LIGASE 2-RELATED"/>
    <property type="match status" value="1"/>
</dbReference>
<dbReference type="InterPro" id="IPR014746">
    <property type="entry name" value="Gln_synth/guanido_kin_cat_dom"/>
</dbReference>
<dbReference type="Gene3D" id="3.30.590.20">
    <property type="match status" value="1"/>
</dbReference>
<proteinExistence type="inferred from homology"/>
<dbReference type="InterPro" id="IPR006336">
    <property type="entry name" value="GCS2"/>
</dbReference>
<comment type="similarity">
    <text evidence="4">Belongs to the glutamate--cysteine ligase type 2 family. YbdK subfamily.</text>
</comment>
<evidence type="ECO:0000256" key="4">
    <source>
        <dbReference type="HAMAP-Rule" id="MF_01609"/>
    </source>
</evidence>
<reference evidence="5 6" key="1">
    <citation type="submission" date="2024-04" db="EMBL/GenBank/DDBJ databases">
        <title>Novel species of the genus Ideonella isolated from streams.</title>
        <authorList>
            <person name="Lu H."/>
        </authorList>
    </citation>
    <scope>NUCLEOTIDE SEQUENCE [LARGE SCALE GENOMIC DNA]</scope>
    <source>
        <strain evidence="5 6">BYS139W</strain>
    </source>
</reference>
<dbReference type="RefSeq" id="WP_341373332.1">
    <property type="nucleotide sequence ID" value="NZ_JBBUTF010000005.1"/>
</dbReference>
<keyword evidence="1 4" id="KW-0436">Ligase</keyword>
<dbReference type="HAMAP" id="MF_01609">
    <property type="entry name" value="Glu_cys_ligase_2"/>
    <property type="match status" value="1"/>
</dbReference>
<name>A0ABU9B949_9BURK</name>
<comment type="function">
    <text evidence="4">ATP-dependent carboxylate-amine ligase which exhibits weak glutamate--cysteine ligase activity.</text>
</comment>
<evidence type="ECO:0000256" key="3">
    <source>
        <dbReference type="ARBA" id="ARBA00022840"/>
    </source>
</evidence>
<dbReference type="InterPro" id="IPR011793">
    <property type="entry name" value="YbdK"/>
</dbReference>
<comment type="caution">
    <text evidence="5">The sequence shown here is derived from an EMBL/GenBank/DDBJ whole genome shotgun (WGS) entry which is preliminary data.</text>
</comment>